<evidence type="ECO:0000313" key="2">
    <source>
        <dbReference type="Proteomes" id="UP001182247"/>
    </source>
</evidence>
<dbReference type="RefSeq" id="WP_214179680.1">
    <property type="nucleotide sequence ID" value="NZ_JALXUS010000001.1"/>
</dbReference>
<comment type="caution">
    <text evidence="1">The sequence shown here is derived from an EMBL/GenBank/DDBJ whole genome shotgun (WGS) entry which is preliminary data.</text>
</comment>
<sequence>MIPEIVASMSAVRESLNLLKVINEAKNETELRNATFELQRKLQDIQMDNLRLIDLVYESKARITELEKEINNKISFESKVEGYSPYTFESGTFTYINNSAIDGSDAPRYLCASCYEKSIVSILQPCKGTIAFLHSFCPHCKNTYRTNKAPPTKFV</sequence>
<protein>
    <submittedName>
        <fullName evidence="1">Uncharacterized protein</fullName>
    </submittedName>
</protein>
<evidence type="ECO:0000313" key="1">
    <source>
        <dbReference type="EMBL" id="MDS0898857.1"/>
    </source>
</evidence>
<reference evidence="1" key="1">
    <citation type="submission" date="2023-02" db="EMBL/GenBank/DDBJ databases">
        <title>Detection, antimicrobial susceptibility and genomic characterization of NDM-producing species of Morganellaceae, Yersiniaceae, and Enterobacteriaceae other than Klebsiella.</title>
        <authorList>
            <person name="Camargo C.H."/>
            <person name="Sacchi C.T."/>
            <person name="Campos K.R."/>
        </authorList>
    </citation>
    <scope>NUCLEOTIDE SEQUENCE</scope>
    <source>
        <strain evidence="1">1189_21</strain>
    </source>
</reference>
<name>A0AAE4JSM2_MORMO</name>
<dbReference type="AlphaFoldDB" id="A0AAE4JSM2"/>
<accession>A0AAE4JSM2</accession>
<organism evidence="1 2">
    <name type="scientific">Morganella morganii</name>
    <name type="common">Proteus morganii</name>
    <dbReference type="NCBI Taxonomy" id="582"/>
    <lineage>
        <taxon>Bacteria</taxon>
        <taxon>Pseudomonadati</taxon>
        <taxon>Pseudomonadota</taxon>
        <taxon>Gammaproteobacteria</taxon>
        <taxon>Enterobacterales</taxon>
        <taxon>Morganellaceae</taxon>
        <taxon>Morganella</taxon>
    </lineage>
</organism>
<proteinExistence type="predicted"/>
<dbReference type="Proteomes" id="UP001182247">
    <property type="component" value="Unassembled WGS sequence"/>
</dbReference>
<gene>
    <name evidence="1" type="ORF">OSC06_12820</name>
</gene>
<dbReference type="EMBL" id="JAPKIY010000019">
    <property type="protein sequence ID" value="MDS0898857.1"/>
    <property type="molecule type" value="Genomic_DNA"/>
</dbReference>